<keyword evidence="3 9" id="KW-0217">Developmental protein</keyword>
<name>A0A5B8GWB1_9ECHI</name>
<comment type="subcellular location">
    <subcellularLocation>
        <location evidence="1 9">Secreted</location>
        <location evidence="1 9">Extracellular space</location>
        <location evidence="1 9">Extracellular matrix</location>
    </subcellularLocation>
</comment>
<dbReference type="EMBL" id="MK335528">
    <property type="protein sequence ID" value="QDW65357.1"/>
    <property type="molecule type" value="mRNA"/>
</dbReference>
<dbReference type="GO" id="GO:0005125">
    <property type="term" value="F:cytokine activity"/>
    <property type="evidence" value="ECO:0007669"/>
    <property type="project" value="TreeGrafter"/>
</dbReference>
<dbReference type="GO" id="GO:0005615">
    <property type="term" value="C:extracellular space"/>
    <property type="evidence" value="ECO:0007669"/>
    <property type="project" value="TreeGrafter"/>
</dbReference>
<evidence type="ECO:0000256" key="9">
    <source>
        <dbReference type="RuleBase" id="RU003500"/>
    </source>
</evidence>
<dbReference type="Gene3D" id="3.30.2460.20">
    <property type="match status" value="1"/>
</dbReference>
<organism evidence="10">
    <name type="scientific">Himerometra robustipinna</name>
    <dbReference type="NCBI Taxonomy" id="706653"/>
    <lineage>
        <taxon>Eukaryota</taxon>
        <taxon>Metazoa</taxon>
        <taxon>Echinodermata</taxon>
        <taxon>Pelmatozoa</taxon>
        <taxon>Crinoidea</taxon>
        <taxon>Articulata</taxon>
        <taxon>Comatulida</taxon>
        <taxon>Himerometridae</taxon>
        <taxon>Himerometra</taxon>
    </lineage>
</organism>
<sequence length="329" mass="37371">METVKLCKQHTWLNERQRRLCLLHPDLIPSVLGGAMSAIKECKKQFRMERWNCPANNITAVFGPVLGKGSRESAFVHSILAAGMVHAVTRSCSRGDLLTCGCDNRHRGPRNHDYDITPNETWKWGGCSEDIMYGVKFSRSFLNPGEDNRNARSAMNRHNNEAGRQAVIGSVDLACKCHGISGTCEFKTCWWQQASFRKLGDNLKVRYDSAKEMVVITQATTRGNEYSLKPKYKMFKKPTKGDLIYYEQSPSYCDYDPENGSFGTTGRVCNASSHAIDGCGLMCCQRGYRTQRVERIERCDCQFVWCCEVVCKQCKRPKKRKKQNTVVNE</sequence>
<proteinExistence type="evidence at transcript level"/>
<dbReference type="InterPro" id="IPR043158">
    <property type="entry name" value="Wnt_C"/>
</dbReference>
<dbReference type="PRINTS" id="PR01349">
    <property type="entry name" value="WNTPROTEIN"/>
</dbReference>
<evidence type="ECO:0000256" key="2">
    <source>
        <dbReference type="ARBA" id="ARBA00005683"/>
    </source>
</evidence>
<evidence type="ECO:0000256" key="3">
    <source>
        <dbReference type="ARBA" id="ARBA00022473"/>
    </source>
</evidence>
<dbReference type="GO" id="GO:0060070">
    <property type="term" value="P:canonical Wnt signaling pathway"/>
    <property type="evidence" value="ECO:0007669"/>
    <property type="project" value="TreeGrafter"/>
</dbReference>
<accession>A0A5B8GWB1</accession>
<dbReference type="GO" id="GO:0045165">
    <property type="term" value="P:cell fate commitment"/>
    <property type="evidence" value="ECO:0007669"/>
    <property type="project" value="TreeGrafter"/>
</dbReference>
<dbReference type="InterPro" id="IPR005817">
    <property type="entry name" value="Wnt"/>
</dbReference>
<dbReference type="PANTHER" id="PTHR12027">
    <property type="entry name" value="WNT RELATED"/>
    <property type="match status" value="1"/>
</dbReference>
<evidence type="ECO:0000256" key="6">
    <source>
        <dbReference type="ARBA" id="ARBA00022687"/>
    </source>
</evidence>
<evidence type="ECO:0000256" key="7">
    <source>
        <dbReference type="ARBA" id="ARBA00023157"/>
    </source>
</evidence>
<protein>
    <recommendedName>
        <fullName evidence="9">Protein Wnt</fullName>
    </recommendedName>
</protein>
<comment type="function">
    <text evidence="9">Ligand for members of the frizzled family of seven transmembrane receptors.</text>
</comment>
<evidence type="ECO:0000256" key="1">
    <source>
        <dbReference type="ARBA" id="ARBA00004498"/>
    </source>
</evidence>
<evidence type="ECO:0000256" key="5">
    <source>
        <dbReference type="ARBA" id="ARBA00022530"/>
    </source>
</evidence>
<keyword evidence="5" id="KW-0272">Extracellular matrix</keyword>
<keyword evidence="4" id="KW-0964">Secreted</keyword>
<keyword evidence="8" id="KW-0449">Lipoprotein</keyword>
<evidence type="ECO:0000313" key="10">
    <source>
        <dbReference type="EMBL" id="QDW65357.1"/>
    </source>
</evidence>
<dbReference type="PROSITE" id="PS00246">
    <property type="entry name" value="WNT1"/>
    <property type="match status" value="1"/>
</dbReference>
<keyword evidence="6 9" id="KW-0879">Wnt signaling pathway</keyword>
<dbReference type="GO" id="GO:0005109">
    <property type="term" value="F:frizzled binding"/>
    <property type="evidence" value="ECO:0007669"/>
    <property type="project" value="TreeGrafter"/>
</dbReference>
<comment type="similarity">
    <text evidence="2 9">Belongs to the Wnt family.</text>
</comment>
<evidence type="ECO:0000256" key="8">
    <source>
        <dbReference type="ARBA" id="ARBA00023288"/>
    </source>
</evidence>
<dbReference type="SMART" id="SM00097">
    <property type="entry name" value="WNT1"/>
    <property type="match status" value="1"/>
</dbReference>
<dbReference type="Pfam" id="PF00110">
    <property type="entry name" value="wnt"/>
    <property type="match status" value="1"/>
</dbReference>
<dbReference type="InterPro" id="IPR018161">
    <property type="entry name" value="Wnt_CS"/>
</dbReference>
<dbReference type="PANTHER" id="PTHR12027:SF100">
    <property type="entry name" value="PROTEIN WNT"/>
    <property type="match status" value="1"/>
</dbReference>
<dbReference type="GO" id="GO:0030182">
    <property type="term" value="P:neuron differentiation"/>
    <property type="evidence" value="ECO:0007669"/>
    <property type="project" value="TreeGrafter"/>
</dbReference>
<evidence type="ECO:0000256" key="4">
    <source>
        <dbReference type="ARBA" id="ARBA00022525"/>
    </source>
</evidence>
<reference evidence="10" key="1">
    <citation type="submission" date="2018-12" db="EMBL/GenBank/DDBJ databases">
        <title>Wnt and Frizzled genes in echinoderms.</title>
        <authorList>
            <person name="Girich A.S."/>
        </authorList>
    </citation>
    <scope>NUCLEOTIDE SEQUENCE</scope>
</reference>
<keyword evidence="7" id="KW-1015">Disulfide bond</keyword>
<dbReference type="FunFam" id="3.30.2460.20:FF:000001">
    <property type="entry name" value="Wnt homolog"/>
    <property type="match status" value="1"/>
</dbReference>
<dbReference type="AlphaFoldDB" id="A0A5B8GWB1"/>